<evidence type="ECO:0000256" key="1">
    <source>
        <dbReference type="SAM" id="Phobius"/>
    </source>
</evidence>
<gene>
    <name evidence="2" type="ORF">XNOV1_A007438</name>
</gene>
<keyword evidence="1" id="KW-0472">Membrane</keyword>
<reference evidence="2" key="1">
    <citation type="submission" date="2023-08" db="EMBL/GenBank/DDBJ databases">
        <authorList>
            <person name="Alioto T."/>
            <person name="Alioto T."/>
            <person name="Gomez Garrido J."/>
        </authorList>
    </citation>
    <scope>NUCLEOTIDE SEQUENCE</scope>
</reference>
<dbReference type="Gene3D" id="1.20.1070.10">
    <property type="entry name" value="Rhodopsin 7-helix transmembrane proteins"/>
    <property type="match status" value="1"/>
</dbReference>
<keyword evidence="1" id="KW-0812">Transmembrane</keyword>
<organism evidence="2 3">
    <name type="scientific">Xyrichtys novacula</name>
    <name type="common">Pearly razorfish</name>
    <name type="synonym">Hemipteronotus novacula</name>
    <dbReference type="NCBI Taxonomy" id="13765"/>
    <lineage>
        <taxon>Eukaryota</taxon>
        <taxon>Metazoa</taxon>
        <taxon>Chordata</taxon>
        <taxon>Craniata</taxon>
        <taxon>Vertebrata</taxon>
        <taxon>Euteleostomi</taxon>
        <taxon>Actinopterygii</taxon>
        <taxon>Neopterygii</taxon>
        <taxon>Teleostei</taxon>
        <taxon>Neoteleostei</taxon>
        <taxon>Acanthomorphata</taxon>
        <taxon>Eupercaria</taxon>
        <taxon>Labriformes</taxon>
        <taxon>Labridae</taxon>
        <taxon>Xyrichtys</taxon>
    </lineage>
</organism>
<feature type="transmembrane region" description="Helical" evidence="1">
    <location>
        <begin position="78"/>
        <end position="101"/>
    </location>
</feature>
<feature type="transmembrane region" description="Helical" evidence="1">
    <location>
        <begin position="33"/>
        <end position="57"/>
    </location>
</feature>
<dbReference type="EMBL" id="CAUIWU010000006">
    <property type="protein sequence ID" value="CAJ1048237.1"/>
    <property type="molecule type" value="Genomic_DNA"/>
</dbReference>
<keyword evidence="3" id="KW-1185">Reference proteome</keyword>
<dbReference type="Proteomes" id="UP001178508">
    <property type="component" value="Unassembled WGS sequence"/>
</dbReference>
<dbReference type="AlphaFoldDB" id="A0AAV1EHN8"/>
<feature type="transmembrane region" description="Helical" evidence="1">
    <location>
        <begin position="107"/>
        <end position="128"/>
    </location>
</feature>
<evidence type="ECO:0000313" key="3">
    <source>
        <dbReference type="Proteomes" id="UP001178508"/>
    </source>
</evidence>
<sequence length="176" mass="19734">MIIQSSMQTHMSVNSSSTSSLNDPQYHKVCQSIFTALFIAFLLILLPLFIHVLYVGYRRWKRQRCNAGAEMTCHSDVFTYNMVVLELIALTGFFFYCYGFFTQQWTLLRVGVYIFSIVAPGQSLFHVLTCVERYVAVAHPVTYMGLKQSAGSICPSHLDSPRAKGSGTDQGAGRPN</sequence>
<comment type="caution">
    <text evidence="2">The sequence shown here is derived from an EMBL/GenBank/DDBJ whole genome shotgun (WGS) entry which is preliminary data.</text>
</comment>
<name>A0AAV1EHN8_XYRNO</name>
<keyword evidence="1" id="KW-1133">Transmembrane helix</keyword>
<protein>
    <submittedName>
        <fullName evidence="2">Uncharacterized protein LOC117809827</fullName>
    </submittedName>
</protein>
<evidence type="ECO:0000313" key="2">
    <source>
        <dbReference type="EMBL" id="CAJ1048237.1"/>
    </source>
</evidence>
<accession>A0AAV1EHN8</accession>
<proteinExistence type="predicted"/>